<gene>
    <name evidence="1" type="ORF">E2C01_022190</name>
</gene>
<keyword evidence="2" id="KW-1185">Reference proteome</keyword>
<proteinExistence type="predicted"/>
<dbReference type="EMBL" id="VSRR010001996">
    <property type="protein sequence ID" value="MPC28973.1"/>
    <property type="molecule type" value="Genomic_DNA"/>
</dbReference>
<reference evidence="1 2" key="1">
    <citation type="submission" date="2019-05" db="EMBL/GenBank/DDBJ databases">
        <title>Another draft genome of Portunus trituberculatus and its Hox gene families provides insights of decapod evolution.</title>
        <authorList>
            <person name="Jeong J.-H."/>
            <person name="Song I."/>
            <person name="Kim S."/>
            <person name="Choi T."/>
            <person name="Kim D."/>
            <person name="Ryu S."/>
            <person name="Kim W."/>
        </authorList>
    </citation>
    <scope>NUCLEOTIDE SEQUENCE [LARGE SCALE GENOMIC DNA]</scope>
    <source>
        <tissue evidence="1">Muscle</tissue>
    </source>
</reference>
<evidence type="ECO:0000313" key="1">
    <source>
        <dbReference type="EMBL" id="MPC28973.1"/>
    </source>
</evidence>
<accession>A0A5B7E704</accession>
<sequence>MQPPGAAIQARHYGLTNRPVMDAVDTFSDVWVHTSKIRECSYESTEVAERVCVLPVEYAVFCVPVTVCFHGAFCACMLYLCDSSLHASAFLAVQFGEMFSILSVHV</sequence>
<protein>
    <submittedName>
        <fullName evidence="1">Uncharacterized protein</fullName>
    </submittedName>
</protein>
<evidence type="ECO:0000313" key="2">
    <source>
        <dbReference type="Proteomes" id="UP000324222"/>
    </source>
</evidence>
<dbReference type="AlphaFoldDB" id="A0A5B7E704"/>
<organism evidence="1 2">
    <name type="scientific">Portunus trituberculatus</name>
    <name type="common">Swimming crab</name>
    <name type="synonym">Neptunus trituberculatus</name>
    <dbReference type="NCBI Taxonomy" id="210409"/>
    <lineage>
        <taxon>Eukaryota</taxon>
        <taxon>Metazoa</taxon>
        <taxon>Ecdysozoa</taxon>
        <taxon>Arthropoda</taxon>
        <taxon>Crustacea</taxon>
        <taxon>Multicrustacea</taxon>
        <taxon>Malacostraca</taxon>
        <taxon>Eumalacostraca</taxon>
        <taxon>Eucarida</taxon>
        <taxon>Decapoda</taxon>
        <taxon>Pleocyemata</taxon>
        <taxon>Brachyura</taxon>
        <taxon>Eubrachyura</taxon>
        <taxon>Portunoidea</taxon>
        <taxon>Portunidae</taxon>
        <taxon>Portuninae</taxon>
        <taxon>Portunus</taxon>
    </lineage>
</organism>
<name>A0A5B7E704_PORTR</name>
<dbReference type="Proteomes" id="UP000324222">
    <property type="component" value="Unassembled WGS sequence"/>
</dbReference>
<comment type="caution">
    <text evidence="1">The sequence shown here is derived from an EMBL/GenBank/DDBJ whole genome shotgun (WGS) entry which is preliminary data.</text>
</comment>